<dbReference type="RefSeq" id="WP_188771888.1">
    <property type="nucleotide sequence ID" value="NZ_BMHK01000016.1"/>
</dbReference>
<dbReference type="Gene3D" id="3.90.79.10">
    <property type="entry name" value="Nucleoside Triphosphate Pyrophosphohydrolase"/>
    <property type="match status" value="1"/>
</dbReference>
<dbReference type="InterPro" id="IPR020084">
    <property type="entry name" value="NUDIX_hydrolase_CS"/>
</dbReference>
<gene>
    <name evidence="4" type="ORF">GCM10011494_25100</name>
</gene>
<dbReference type="Pfam" id="PF00293">
    <property type="entry name" value="NUDIX"/>
    <property type="match status" value="1"/>
</dbReference>
<dbReference type="EMBL" id="BMHK01000016">
    <property type="protein sequence ID" value="GGC05494.1"/>
    <property type="molecule type" value="Genomic_DNA"/>
</dbReference>
<dbReference type="InterPro" id="IPR015797">
    <property type="entry name" value="NUDIX_hydrolase-like_dom_sf"/>
</dbReference>
<dbReference type="PROSITE" id="PS51462">
    <property type="entry name" value="NUDIX"/>
    <property type="match status" value="1"/>
</dbReference>
<evidence type="ECO:0000313" key="5">
    <source>
        <dbReference type="Proteomes" id="UP000608154"/>
    </source>
</evidence>
<protein>
    <recommendedName>
        <fullName evidence="3">Nudix hydrolase domain-containing protein</fullName>
    </recommendedName>
</protein>
<dbReference type="SUPFAM" id="SSF55811">
    <property type="entry name" value="Nudix"/>
    <property type="match status" value="1"/>
</dbReference>
<reference evidence="4" key="2">
    <citation type="submission" date="2020-09" db="EMBL/GenBank/DDBJ databases">
        <authorList>
            <person name="Sun Q."/>
            <person name="Zhou Y."/>
        </authorList>
    </citation>
    <scope>NUCLEOTIDE SEQUENCE</scope>
    <source>
        <strain evidence="4">CGMCC 1.15095</strain>
    </source>
</reference>
<organism evidence="4 5">
    <name type="scientific">Novosphingobium endophyticum</name>
    <dbReference type="NCBI Taxonomy" id="1955250"/>
    <lineage>
        <taxon>Bacteria</taxon>
        <taxon>Pseudomonadati</taxon>
        <taxon>Pseudomonadota</taxon>
        <taxon>Alphaproteobacteria</taxon>
        <taxon>Sphingomonadales</taxon>
        <taxon>Sphingomonadaceae</taxon>
        <taxon>Novosphingobium</taxon>
    </lineage>
</organism>
<feature type="domain" description="Nudix hydrolase" evidence="3">
    <location>
        <begin position="52"/>
        <end position="176"/>
    </location>
</feature>
<dbReference type="Proteomes" id="UP000608154">
    <property type="component" value="Unassembled WGS sequence"/>
</dbReference>
<keyword evidence="5" id="KW-1185">Reference proteome</keyword>
<proteinExistence type="predicted"/>
<dbReference type="GO" id="GO:0016787">
    <property type="term" value="F:hydrolase activity"/>
    <property type="evidence" value="ECO:0007669"/>
    <property type="project" value="UniProtKB-KW"/>
</dbReference>
<accession>A0A916TT72</accession>
<dbReference type="PANTHER" id="PTHR43046:SF16">
    <property type="entry name" value="ADP-RIBOSE PYROPHOSPHATASE YJHB-RELATED"/>
    <property type="match status" value="1"/>
</dbReference>
<keyword evidence="2" id="KW-0378">Hydrolase</keyword>
<name>A0A916TT72_9SPHN</name>
<dbReference type="PROSITE" id="PS00893">
    <property type="entry name" value="NUDIX_BOX"/>
    <property type="match status" value="1"/>
</dbReference>
<evidence type="ECO:0000313" key="4">
    <source>
        <dbReference type="EMBL" id="GGC05494.1"/>
    </source>
</evidence>
<dbReference type="InterPro" id="IPR000086">
    <property type="entry name" value="NUDIX_hydrolase_dom"/>
</dbReference>
<evidence type="ECO:0000259" key="3">
    <source>
        <dbReference type="PROSITE" id="PS51462"/>
    </source>
</evidence>
<evidence type="ECO:0000256" key="2">
    <source>
        <dbReference type="ARBA" id="ARBA00022801"/>
    </source>
</evidence>
<reference evidence="4" key="1">
    <citation type="journal article" date="2014" name="Int. J. Syst. Evol. Microbiol.">
        <title>Complete genome sequence of Corynebacterium casei LMG S-19264T (=DSM 44701T), isolated from a smear-ripened cheese.</title>
        <authorList>
            <consortium name="US DOE Joint Genome Institute (JGI-PGF)"/>
            <person name="Walter F."/>
            <person name="Albersmeier A."/>
            <person name="Kalinowski J."/>
            <person name="Ruckert C."/>
        </authorList>
    </citation>
    <scope>NUCLEOTIDE SEQUENCE</scope>
    <source>
        <strain evidence="4">CGMCC 1.15095</strain>
    </source>
</reference>
<dbReference type="PANTHER" id="PTHR43046">
    <property type="entry name" value="GDP-MANNOSE MANNOSYL HYDROLASE"/>
    <property type="match status" value="1"/>
</dbReference>
<sequence>MYLALIGGALRSHPYLVKGHLLLLNWIPASLHRLFYRLAHWARRQVWRVWHFTVEGVRVLAFDPQGRVLLIRHSYGSNAWMPPGGGMGAGEDPLVAAARELREETGCDLADAREVRVLSEEYHGAGNVVHLVAGRTGGQPVADGREIVAAGFFALDSLPEPMSAAMAEALPRWVAASGLVSKQ</sequence>
<comment type="cofactor">
    <cofactor evidence="1">
        <name>Mg(2+)</name>
        <dbReference type="ChEBI" id="CHEBI:18420"/>
    </cofactor>
</comment>
<dbReference type="AlphaFoldDB" id="A0A916TT72"/>
<evidence type="ECO:0000256" key="1">
    <source>
        <dbReference type="ARBA" id="ARBA00001946"/>
    </source>
</evidence>
<comment type="caution">
    <text evidence="4">The sequence shown here is derived from an EMBL/GenBank/DDBJ whole genome shotgun (WGS) entry which is preliminary data.</text>
</comment>